<dbReference type="Gene3D" id="2.40.50.100">
    <property type="match status" value="1"/>
</dbReference>
<evidence type="ECO:0000313" key="7">
    <source>
        <dbReference type="EMBL" id="SFC06642.1"/>
    </source>
</evidence>
<evidence type="ECO:0000259" key="6">
    <source>
        <dbReference type="Pfam" id="PF25967"/>
    </source>
</evidence>
<dbReference type="STRING" id="1122252.SAMN05660443_1405"/>
<sequence>MKPITRLLPHQVVGVLLLLVVGQMAWAEATTPLSSVRVMTLGASEVSESRRFVGRVDAISSVDLAFQVGGKIQELSLQQGVKVAEGELLAALDPVDYQLAVERAEIEVARAQRDKDRKLSLYERNSIPRAALDEAQDQLRLAEVALSAAQRDLDHTRMQAPFDALVSRRLQEKYALIQAGTPVVRVQDVTELRVHISVPEDLIHRITRPDDFQAWLKLSGREPLELEYREHVTEPDPVVQTYEVTLGRDQLPDLALLPGRTVTVVVEARQTQQQQLEIPVGALNGSSDGHFFVWIYNPETRKVNARPVEVGPLQGNRVKLLAGVEPGEQLVTAGGQRLHEGMKVKPFEHF</sequence>
<dbReference type="Gene3D" id="2.40.30.170">
    <property type="match status" value="1"/>
</dbReference>
<proteinExistence type="inferred from homology"/>
<dbReference type="Gene3D" id="1.10.287.470">
    <property type="entry name" value="Helix hairpin bin"/>
    <property type="match status" value="1"/>
</dbReference>
<dbReference type="OrthoDB" id="1185083at2"/>
<protein>
    <submittedName>
        <fullName evidence="7">RND family efflux transporter, MFP subunit</fullName>
    </submittedName>
</protein>
<gene>
    <name evidence="7" type="ORF">SAMN05660443_1405</name>
</gene>
<dbReference type="Pfam" id="PF25967">
    <property type="entry name" value="RND-MFP_C"/>
    <property type="match status" value="1"/>
</dbReference>
<dbReference type="EMBL" id="FOLH01000002">
    <property type="protein sequence ID" value="SFC06642.1"/>
    <property type="molecule type" value="Genomic_DNA"/>
</dbReference>
<feature type="coiled-coil region" evidence="4">
    <location>
        <begin position="101"/>
        <end position="152"/>
    </location>
</feature>
<keyword evidence="8" id="KW-1185">Reference proteome</keyword>
<dbReference type="InterPro" id="IPR006143">
    <property type="entry name" value="RND_pump_MFP"/>
</dbReference>
<evidence type="ECO:0000256" key="4">
    <source>
        <dbReference type="SAM" id="Coils"/>
    </source>
</evidence>
<feature type="domain" description="Multidrug resistance protein MdtA-like barrel-sandwich hybrid" evidence="5">
    <location>
        <begin position="62"/>
        <end position="182"/>
    </location>
</feature>
<feature type="domain" description="Multidrug resistance protein MdtA-like C-terminal permuted SH3" evidence="6">
    <location>
        <begin position="278"/>
        <end position="337"/>
    </location>
</feature>
<dbReference type="Gene3D" id="2.40.420.20">
    <property type="match status" value="1"/>
</dbReference>
<accession>A0A1I1G5P0</accession>
<organism evidence="7 8">
    <name type="scientific">Marinospirillum celere</name>
    <dbReference type="NCBI Taxonomy" id="1122252"/>
    <lineage>
        <taxon>Bacteria</taxon>
        <taxon>Pseudomonadati</taxon>
        <taxon>Pseudomonadota</taxon>
        <taxon>Gammaproteobacteria</taxon>
        <taxon>Oceanospirillales</taxon>
        <taxon>Oceanospirillaceae</taxon>
        <taxon>Marinospirillum</taxon>
    </lineage>
</organism>
<dbReference type="RefSeq" id="WP_091961153.1">
    <property type="nucleotide sequence ID" value="NZ_FOLH01000002.1"/>
</dbReference>
<evidence type="ECO:0000256" key="2">
    <source>
        <dbReference type="ARBA" id="ARBA00009477"/>
    </source>
</evidence>
<dbReference type="PANTHER" id="PTHR30469">
    <property type="entry name" value="MULTIDRUG RESISTANCE PROTEIN MDTA"/>
    <property type="match status" value="1"/>
</dbReference>
<comment type="similarity">
    <text evidence="2">Belongs to the membrane fusion protein (MFP) (TC 8.A.1) family.</text>
</comment>
<dbReference type="AlphaFoldDB" id="A0A1I1G5P0"/>
<dbReference type="PANTHER" id="PTHR30469:SF20">
    <property type="entry name" value="EFFLUX RND TRANSPORTER PERIPLASMIC ADAPTOR SUBUNIT"/>
    <property type="match status" value="1"/>
</dbReference>
<dbReference type="GO" id="GO:0015562">
    <property type="term" value="F:efflux transmembrane transporter activity"/>
    <property type="evidence" value="ECO:0007669"/>
    <property type="project" value="TreeGrafter"/>
</dbReference>
<dbReference type="NCBIfam" id="TIGR01730">
    <property type="entry name" value="RND_mfp"/>
    <property type="match status" value="1"/>
</dbReference>
<evidence type="ECO:0000313" key="8">
    <source>
        <dbReference type="Proteomes" id="UP000199058"/>
    </source>
</evidence>
<reference evidence="7 8" key="1">
    <citation type="submission" date="2016-10" db="EMBL/GenBank/DDBJ databases">
        <authorList>
            <person name="de Groot N.N."/>
        </authorList>
    </citation>
    <scope>NUCLEOTIDE SEQUENCE [LARGE SCALE GENOMIC DNA]</scope>
    <source>
        <strain evidence="7 8">DSM 18438</strain>
    </source>
</reference>
<dbReference type="InterPro" id="IPR058627">
    <property type="entry name" value="MdtA-like_C"/>
</dbReference>
<keyword evidence="3" id="KW-0813">Transport</keyword>
<dbReference type="GO" id="GO:1990281">
    <property type="term" value="C:efflux pump complex"/>
    <property type="evidence" value="ECO:0007669"/>
    <property type="project" value="TreeGrafter"/>
</dbReference>
<comment type="subcellular location">
    <subcellularLocation>
        <location evidence="1">Cell envelope</location>
    </subcellularLocation>
</comment>
<dbReference type="SUPFAM" id="SSF111369">
    <property type="entry name" value="HlyD-like secretion proteins"/>
    <property type="match status" value="1"/>
</dbReference>
<keyword evidence="4" id="KW-0175">Coiled coil</keyword>
<evidence type="ECO:0000259" key="5">
    <source>
        <dbReference type="Pfam" id="PF25917"/>
    </source>
</evidence>
<dbReference type="Proteomes" id="UP000199058">
    <property type="component" value="Unassembled WGS sequence"/>
</dbReference>
<evidence type="ECO:0000256" key="1">
    <source>
        <dbReference type="ARBA" id="ARBA00004196"/>
    </source>
</evidence>
<dbReference type="Pfam" id="PF25917">
    <property type="entry name" value="BSH_RND"/>
    <property type="match status" value="1"/>
</dbReference>
<name>A0A1I1G5P0_9GAMM</name>
<evidence type="ECO:0000256" key="3">
    <source>
        <dbReference type="ARBA" id="ARBA00022448"/>
    </source>
</evidence>
<dbReference type="InterPro" id="IPR058625">
    <property type="entry name" value="MdtA-like_BSH"/>
</dbReference>